<evidence type="ECO:0000256" key="6">
    <source>
        <dbReference type="ARBA" id="ARBA00023136"/>
    </source>
</evidence>
<evidence type="ECO:0000256" key="1">
    <source>
        <dbReference type="ARBA" id="ARBA00004571"/>
    </source>
</evidence>
<comment type="subcellular location">
    <subcellularLocation>
        <location evidence="1 8">Cell outer membrane</location>
        <topology evidence="1 8">Multi-pass membrane protein</topology>
    </subcellularLocation>
</comment>
<keyword evidence="4 8" id="KW-0812">Transmembrane</keyword>
<feature type="domain" description="TonB-dependent receptor-like beta-barrel" evidence="11">
    <location>
        <begin position="364"/>
        <end position="902"/>
    </location>
</feature>
<dbReference type="Pfam" id="PF00593">
    <property type="entry name" value="TonB_dep_Rec_b-barrel"/>
    <property type="match status" value="1"/>
</dbReference>
<protein>
    <submittedName>
        <fullName evidence="13">TonB-dependent Receptor Plug Domain</fullName>
    </submittedName>
</protein>
<dbReference type="OrthoDB" id="6276154at2"/>
<feature type="domain" description="TonB-dependent receptor plug" evidence="12">
    <location>
        <begin position="64"/>
        <end position="181"/>
    </location>
</feature>
<dbReference type="RefSeq" id="WP_083688443.1">
    <property type="nucleotide sequence ID" value="NZ_FTLW01000004.1"/>
</dbReference>
<dbReference type="Gene3D" id="2.170.130.10">
    <property type="entry name" value="TonB-dependent receptor, plug domain"/>
    <property type="match status" value="1"/>
</dbReference>
<dbReference type="Pfam" id="PF07715">
    <property type="entry name" value="Plug"/>
    <property type="match status" value="1"/>
</dbReference>
<accession>A0A1N6VR61</accession>
<dbReference type="PROSITE" id="PS52016">
    <property type="entry name" value="TONB_DEPENDENT_REC_3"/>
    <property type="match status" value="1"/>
</dbReference>
<evidence type="ECO:0000256" key="7">
    <source>
        <dbReference type="ARBA" id="ARBA00023237"/>
    </source>
</evidence>
<keyword evidence="7 8" id="KW-0998">Cell outer membrane</keyword>
<keyword evidence="14" id="KW-1185">Reference proteome</keyword>
<keyword evidence="6 8" id="KW-0472">Membrane</keyword>
<dbReference type="PANTHER" id="PTHR47234">
    <property type="match status" value="1"/>
</dbReference>
<evidence type="ECO:0000256" key="9">
    <source>
        <dbReference type="RuleBase" id="RU003357"/>
    </source>
</evidence>
<dbReference type="InterPro" id="IPR036942">
    <property type="entry name" value="Beta-barrel_TonB_sf"/>
</dbReference>
<dbReference type="SUPFAM" id="SSF56935">
    <property type="entry name" value="Porins"/>
    <property type="match status" value="1"/>
</dbReference>
<sequence>MSKTPRYTRLALALAASLTASTAFAQEQTAAQADANATPQNTSQANKQLDRVVVTGSLIPQSEIETSTPVTVITAEDIKSRGLSTVADVLKESSFSTGGVQNNQSSASFTQGAETMSMFGLPAGYVKYLIDGRPMANYPALYNGSDVFNNISGVPIDLVERIEILPGGASSLYGSDAIAGVVNIILKKRVDGTIVSARYGWYDEGGGKSYRASVADSFSSADDKLNVLVGVQAEKSDPIWAYDRDLTKQFNTNGYNGAAPLASRDWLVYSPFTSYKFLDPANCANVSSGFGGTVDMQTRPGFGDENYCGSMYTPGYRTLKNSKDGVQLYVNTTYDIDENNQFYTDVLLSSEKVKYHIGSSYTWWGTGVKWGYYYDPNLDDFLNLQRAFTPEDMGDWENSMAENKSRSYHLNVGFRGTMGSESNWDYDIGVSRTEYRLDEKDLARLADPINDFFQDRVLGDQLGWDPYYGAYPIFTPDYAAFYQMLTPQEFYSFMGETVSKSKTYDNMIRAMFTNGSLFQLPGGDAGIAVGAEVGTQGWEYNPDARLLNGEIWGTTAVSGQGDRSRYAVVGELRLPVWEPLTISASARYDGYRAAGNELSKPTYSLAFEYRPIQSLLVRGKYGTAFRSPSLADQFQGVSGFYSTTTDYYNCQLLGFEPGNTDGCPARFSNVQYFGQQAGNPELEPINAKAWTAGVVFAPTGRFSISADYLNWQIEDEVAQQSVDQLMRDEMFCRTGQLDINSGTCVAALSQVVRGSAGTIQSIFVNKINVARRDLEAVNVAMNYQQPLGGYGDLFFNANWTKNLKHVAQTYPTDPEVDLLNDPYYSSDPKYRANASLGWKWNRFSSTVYANHIGPTPNYRAQLSPTGYAFAGAGQLSSYTTYNASLGFDVTEDFELSFMVNNLTNKMPDMDVRSYPGSSGAPYNGSNFSPYGRAYYLEARWNFGKSE</sequence>
<evidence type="ECO:0000259" key="11">
    <source>
        <dbReference type="Pfam" id="PF00593"/>
    </source>
</evidence>
<evidence type="ECO:0000256" key="2">
    <source>
        <dbReference type="ARBA" id="ARBA00022448"/>
    </source>
</evidence>
<dbReference type="InterPro" id="IPR037066">
    <property type="entry name" value="Plug_dom_sf"/>
</dbReference>
<dbReference type="Gene3D" id="2.40.170.20">
    <property type="entry name" value="TonB-dependent receptor, beta-barrel domain"/>
    <property type="match status" value="1"/>
</dbReference>
<dbReference type="Proteomes" id="UP000241788">
    <property type="component" value="Unassembled WGS sequence"/>
</dbReference>
<keyword evidence="2 8" id="KW-0813">Transport</keyword>
<dbReference type="InterPro" id="IPR000531">
    <property type="entry name" value="Beta-barrel_TonB"/>
</dbReference>
<evidence type="ECO:0000259" key="12">
    <source>
        <dbReference type="Pfam" id="PF07715"/>
    </source>
</evidence>
<evidence type="ECO:0000256" key="4">
    <source>
        <dbReference type="ARBA" id="ARBA00022692"/>
    </source>
</evidence>
<keyword evidence="13" id="KW-0675">Receptor</keyword>
<dbReference type="InterPro" id="IPR039426">
    <property type="entry name" value="TonB-dep_rcpt-like"/>
</dbReference>
<evidence type="ECO:0000256" key="10">
    <source>
        <dbReference type="SAM" id="SignalP"/>
    </source>
</evidence>
<organism evidence="13 14">
    <name type="scientific">Solilutibacter tolerans</name>
    <dbReference type="NCBI Taxonomy" id="1604334"/>
    <lineage>
        <taxon>Bacteria</taxon>
        <taxon>Pseudomonadati</taxon>
        <taxon>Pseudomonadota</taxon>
        <taxon>Gammaproteobacteria</taxon>
        <taxon>Lysobacterales</taxon>
        <taxon>Lysobacteraceae</taxon>
        <taxon>Solilutibacter</taxon>
    </lineage>
</organism>
<dbReference type="EMBL" id="FTLW01000004">
    <property type="protein sequence ID" value="SIQ80299.1"/>
    <property type="molecule type" value="Genomic_DNA"/>
</dbReference>
<keyword evidence="10" id="KW-0732">Signal</keyword>
<dbReference type="PANTHER" id="PTHR47234:SF1">
    <property type="entry name" value="TONB-DEPENDENT RECEPTOR"/>
    <property type="match status" value="1"/>
</dbReference>
<evidence type="ECO:0000313" key="14">
    <source>
        <dbReference type="Proteomes" id="UP000241788"/>
    </source>
</evidence>
<proteinExistence type="inferred from homology"/>
<gene>
    <name evidence="13" type="ORF">SAMN05421546_1852</name>
</gene>
<reference evidence="14" key="1">
    <citation type="submission" date="2017-01" db="EMBL/GenBank/DDBJ databases">
        <authorList>
            <person name="Varghese N."/>
            <person name="Submissions S."/>
        </authorList>
    </citation>
    <scope>NUCLEOTIDE SEQUENCE [LARGE SCALE GENOMIC DNA]</scope>
    <source>
        <strain evidence="14">UM1</strain>
    </source>
</reference>
<dbReference type="AlphaFoldDB" id="A0A1N6VR61"/>
<keyword evidence="5 9" id="KW-0798">TonB box</keyword>
<evidence type="ECO:0000256" key="3">
    <source>
        <dbReference type="ARBA" id="ARBA00022452"/>
    </source>
</evidence>
<dbReference type="STRING" id="1604334.SAMN05421546_1852"/>
<name>A0A1N6VR61_9GAMM</name>
<feature type="chain" id="PRO_5013088467" evidence="10">
    <location>
        <begin position="26"/>
        <end position="946"/>
    </location>
</feature>
<keyword evidence="3 8" id="KW-1134">Transmembrane beta strand</keyword>
<dbReference type="GO" id="GO:0009279">
    <property type="term" value="C:cell outer membrane"/>
    <property type="evidence" value="ECO:0007669"/>
    <property type="project" value="UniProtKB-SubCell"/>
</dbReference>
<feature type="signal peptide" evidence="10">
    <location>
        <begin position="1"/>
        <end position="25"/>
    </location>
</feature>
<evidence type="ECO:0000256" key="8">
    <source>
        <dbReference type="PROSITE-ProRule" id="PRU01360"/>
    </source>
</evidence>
<evidence type="ECO:0000256" key="5">
    <source>
        <dbReference type="ARBA" id="ARBA00023077"/>
    </source>
</evidence>
<evidence type="ECO:0000313" key="13">
    <source>
        <dbReference type="EMBL" id="SIQ80299.1"/>
    </source>
</evidence>
<comment type="similarity">
    <text evidence="8 9">Belongs to the TonB-dependent receptor family.</text>
</comment>
<dbReference type="InterPro" id="IPR012910">
    <property type="entry name" value="Plug_dom"/>
</dbReference>